<keyword evidence="6" id="KW-1185">Reference proteome</keyword>
<accession>A0A917DJB4</accession>
<feature type="domain" description="Dehydrogenase E1 component" evidence="4">
    <location>
        <begin position="54"/>
        <end position="321"/>
    </location>
</feature>
<comment type="caution">
    <text evidence="5">The sequence shown here is derived from an EMBL/GenBank/DDBJ whole genome shotgun (WGS) entry which is preliminary data.</text>
</comment>
<dbReference type="InterPro" id="IPR050771">
    <property type="entry name" value="Alpha-ketoacid_DH_E1_comp"/>
</dbReference>
<dbReference type="GO" id="GO:0016624">
    <property type="term" value="F:oxidoreductase activity, acting on the aldehyde or oxo group of donors, disulfide as acceptor"/>
    <property type="evidence" value="ECO:0007669"/>
    <property type="project" value="InterPro"/>
</dbReference>
<gene>
    <name evidence="5" type="ORF">GCM10010915_22230</name>
</gene>
<dbReference type="CDD" id="cd02000">
    <property type="entry name" value="TPP_E1_PDC_ADC_BCADC"/>
    <property type="match status" value="1"/>
</dbReference>
<reference evidence="5" key="1">
    <citation type="journal article" date="2014" name="Int. J. Syst. Evol. Microbiol.">
        <title>Complete genome sequence of Corynebacterium casei LMG S-19264T (=DSM 44701T), isolated from a smear-ripened cheese.</title>
        <authorList>
            <consortium name="US DOE Joint Genome Institute (JGI-PGF)"/>
            <person name="Walter F."/>
            <person name="Albersmeier A."/>
            <person name="Kalinowski J."/>
            <person name="Ruckert C."/>
        </authorList>
    </citation>
    <scope>NUCLEOTIDE SEQUENCE</scope>
    <source>
        <strain evidence="5">CGMCC 1.15152</strain>
    </source>
</reference>
<organism evidence="5 6">
    <name type="scientific">Microbacterium faecale</name>
    <dbReference type="NCBI Taxonomy" id="1804630"/>
    <lineage>
        <taxon>Bacteria</taxon>
        <taxon>Bacillati</taxon>
        <taxon>Actinomycetota</taxon>
        <taxon>Actinomycetes</taxon>
        <taxon>Micrococcales</taxon>
        <taxon>Microbacteriaceae</taxon>
        <taxon>Microbacterium</taxon>
    </lineage>
</organism>
<name>A0A917DJB4_9MICO</name>
<dbReference type="InterPro" id="IPR001017">
    <property type="entry name" value="DH_E1"/>
</dbReference>
<dbReference type="Proteomes" id="UP000633205">
    <property type="component" value="Unassembled WGS sequence"/>
</dbReference>
<evidence type="ECO:0000256" key="3">
    <source>
        <dbReference type="ARBA" id="ARBA00023052"/>
    </source>
</evidence>
<dbReference type="NCBIfam" id="TIGR03181">
    <property type="entry name" value="PDH_E1_alph_x"/>
    <property type="match status" value="1"/>
</dbReference>
<dbReference type="GO" id="GO:0000287">
    <property type="term" value="F:magnesium ion binding"/>
    <property type="evidence" value="ECO:0007669"/>
    <property type="project" value="UniProtKB-ARBA"/>
</dbReference>
<dbReference type="EMBL" id="BMHO01000001">
    <property type="protein sequence ID" value="GGD40911.1"/>
    <property type="molecule type" value="Genomic_DNA"/>
</dbReference>
<dbReference type="RefSeq" id="WP_188712289.1">
    <property type="nucleotide sequence ID" value="NZ_BMHO01000001.1"/>
</dbReference>
<dbReference type="Pfam" id="PF00676">
    <property type="entry name" value="E1_dh"/>
    <property type="match status" value="1"/>
</dbReference>
<keyword evidence="2" id="KW-0560">Oxidoreductase</keyword>
<evidence type="ECO:0000256" key="1">
    <source>
        <dbReference type="ARBA" id="ARBA00001964"/>
    </source>
</evidence>
<sequence length="372" mass="40532">MSIDVSARAAEHSAGLDEPLAILDPSGARHANAVLDGQLSDVDETALTDLYVDMALARRVDQEAFALTRQGELVLWPPSLGQEAAQVGSGRALRETDFVFGSYREHALAVLRGVTFRELLAVWQGTTQSGWDPQAYRMATPQIIIGAQTLHATGYAMGLRMDGADDVAIAYLGDGAMSEGDVNEAMVFASTFRVPAVFFCQNNHYAISEPVRLQSASPLAARATGFGIPALRVDGNDVLAVLAATRIALQRARRGGGPTFIEAVTYRIGPHTTTDDPTRYRDDEEVAQWRGKDPIDRLERHLAQNGARVDQIREEAQVRCDQAARDLRTAVTTGEMPRAETIFDHVYTTPTVRISEQRAQHLAFEASIEGES</sequence>
<dbReference type="InterPro" id="IPR029061">
    <property type="entry name" value="THDP-binding"/>
</dbReference>
<evidence type="ECO:0000313" key="6">
    <source>
        <dbReference type="Proteomes" id="UP000633205"/>
    </source>
</evidence>
<dbReference type="InterPro" id="IPR017596">
    <property type="entry name" value="PdhA/BkdA"/>
</dbReference>
<dbReference type="Gene3D" id="3.40.50.970">
    <property type="match status" value="1"/>
</dbReference>
<evidence type="ECO:0000259" key="4">
    <source>
        <dbReference type="Pfam" id="PF00676"/>
    </source>
</evidence>
<keyword evidence="5" id="KW-0670">Pyruvate</keyword>
<dbReference type="GO" id="GO:0009083">
    <property type="term" value="P:branched-chain amino acid catabolic process"/>
    <property type="evidence" value="ECO:0007669"/>
    <property type="project" value="TreeGrafter"/>
</dbReference>
<reference evidence="5" key="2">
    <citation type="submission" date="2020-09" db="EMBL/GenBank/DDBJ databases">
        <authorList>
            <person name="Sun Q."/>
            <person name="Zhou Y."/>
        </authorList>
    </citation>
    <scope>NUCLEOTIDE SEQUENCE</scope>
    <source>
        <strain evidence="5">CGMCC 1.15152</strain>
    </source>
</reference>
<dbReference type="SUPFAM" id="SSF52518">
    <property type="entry name" value="Thiamin diphosphate-binding fold (THDP-binding)"/>
    <property type="match status" value="1"/>
</dbReference>
<proteinExistence type="predicted"/>
<keyword evidence="3" id="KW-0786">Thiamine pyrophosphate</keyword>
<dbReference type="PANTHER" id="PTHR43380">
    <property type="entry name" value="2-OXOISOVALERATE DEHYDROGENASE SUBUNIT ALPHA, MITOCHONDRIAL"/>
    <property type="match status" value="1"/>
</dbReference>
<evidence type="ECO:0000313" key="5">
    <source>
        <dbReference type="EMBL" id="GGD40911.1"/>
    </source>
</evidence>
<comment type="cofactor">
    <cofactor evidence="1">
        <name>thiamine diphosphate</name>
        <dbReference type="ChEBI" id="CHEBI:58937"/>
    </cofactor>
</comment>
<protein>
    <submittedName>
        <fullName evidence="5">Pyruvate dehydrogenase E1 subunit alpha</fullName>
    </submittedName>
</protein>
<dbReference type="PANTHER" id="PTHR43380:SF1">
    <property type="entry name" value="2-OXOISOVALERATE DEHYDROGENASE SUBUNIT ALPHA, MITOCHONDRIAL"/>
    <property type="match status" value="1"/>
</dbReference>
<evidence type="ECO:0000256" key="2">
    <source>
        <dbReference type="ARBA" id="ARBA00023002"/>
    </source>
</evidence>
<dbReference type="AlphaFoldDB" id="A0A917DJB4"/>